<comment type="caution">
    <text evidence="4">The sequence shown here is derived from an EMBL/GenBank/DDBJ whole genome shotgun (WGS) entry which is preliminary data.</text>
</comment>
<organism evidence="4 5">
    <name type="scientific">Nocardioides panzhihuensis</name>
    <dbReference type="NCBI Taxonomy" id="860243"/>
    <lineage>
        <taxon>Bacteria</taxon>
        <taxon>Bacillati</taxon>
        <taxon>Actinomycetota</taxon>
        <taxon>Actinomycetes</taxon>
        <taxon>Propionibacteriales</taxon>
        <taxon>Nocardioidaceae</taxon>
        <taxon>Nocardioides</taxon>
    </lineage>
</organism>
<dbReference type="PROSITE" id="PS51257">
    <property type="entry name" value="PROKAR_LIPOPROTEIN"/>
    <property type="match status" value="1"/>
</dbReference>
<dbReference type="GO" id="GO:1904680">
    <property type="term" value="F:peptide transmembrane transporter activity"/>
    <property type="evidence" value="ECO:0007669"/>
    <property type="project" value="TreeGrafter"/>
</dbReference>
<dbReference type="InterPro" id="IPR000914">
    <property type="entry name" value="SBP_5_dom"/>
</dbReference>
<dbReference type="Gene3D" id="3.40.190.10">
    <property type="entry name" value="Periplasmic binding protein-like II"/>
    <property type="match status" value="1"/>
</dbReference>
<proteinExistence type="predicted"/>
<dbReference type="Proteomes" id="UP000564496">
    <property type="component" value="Unassembled WGS sequence"/>
</dbReference>
<evidence type="ECO:0000256" key="1">
    <source>
        <dbReference type="SAM" id="MobiDB-lite"/>
    </source>
</evidence>
<dbReference type="Gene3D" id="3.10.105.10">
    <property type="entry name" value="Dipeptide-binding Protein, Domain 3"/>
    <property type="match status" value="1"/>
</dbReference>
<dbReference type="PIRSF" id="PIRSF002741">
    <property type="entry name" value="MppA"/>
    <property type="match status" value="1"/>
</dbReference>
<gene>
    <name evidence="4" type="ORF">BJ988_002411</name>
</gene>
<dbReference type="SUPFAM" id="SSF53850">
    <property type="entry name" value="Periplasmic binding protein-like II"/>
    <property type="match status" value="1"/>
</dbReference>
<keyword evidence="5" id="KW-1185">Reference proteome</keyword>
<feature type="region of interest" description="Disordered" evidence="1">
    <location>
        <begin position="33"/>
        <end position="52"/>
    </location>
</feature>
<evidence type="ECO:0000259" key="3">
    <source>
        <dbReference type="Pfam" id="PF00496"/>
    </source>
</evidence>
<evidence type="ECO:0000313" key="4">
    <source>
        <dbReference type="EMBL" id="NYI77763.1"/>
    </source>
</evidence>
<feature type="chain" id="PRO_5039533094" evidence="2">
    <location>
        <begin position="21"/>
        <end position="604"/>
    </location>
</feature>
<dbReference type="EMBL" id="JACBZR010000001">
    <property type="protein sequence ID" value="NYI77763.1"/>
    <property type="molecule type" value="Genomic_DNA"/>
</dbReference>
<name>A0A7Z0ISG3_9ACTN</name>
<protein>
    <submittedName>
        <fullName evidence="4">Peptide/nickel transport system substrate-binding protein</fullName>
    </submittedName>
</protein>
<feature type="compositionally biased region" description="Gly residues" evidence="1">
    <location>
        <begin position="33"/>
        <end position="44"/>
    </location>
</feature>
<dbReference type="InterPro" id="IPR030678">
    <property type="entry name" value="Peptide/Ni-bd"/>
</dbReference>
<dbReference type="PANTHER" id="PTHR30290:SF83">
    <property type="entry name" value="ABC TRANSPORTER SUBSTRATE-BINDING PROTEIN"/>
    <property type="match status" value="1"/>
</dbReference>
<dbReference type="GO" id="GO:0043190">
    <property type="term" value="C:ATP-binding cassette (ABC) transporter complex"/>
    <property type="evidence" value="ECO:0007669"/>
    <property type="project" value="InterPro"/>
</dbReference>
<accession>A0A7Z0ISG3</accession>
<dbReference type="GO" id="GO:0015833">
    <property type="term" value="P:peptide transport"/>
    <property type="evidence" value="ECO:0007669"/>
    <property type="project" value="TreeGrafter"/>
</dbReference>
<evidence type="ECO:0000256" key="2">
    <source>
        <dbReference type="SAM" id="SignalP"/>
    </source>
</evidence>
<dbReference type="InterPro" id="IPR039424">
    <property type="entry name" value="SBP_5"/>
</dbReference>
<dbReference type="RefSeq" id="WP_179658210.1">
    <property type="nucleotide sequence ID" value="NZ_JACBZR010000001.1"/>
</dbReference>
<feature type="domain" description="Solute-binding protein family 5" evidence="3">
    <location>
        <begin position="114"/>
        <end position="518"/>
    </location>
</feature>
<dbReference type="PANTHER" id="PTHR30290">
    <property type="entry name" value="PERIPLASMIC BINDING COMPONENT OF ABC TRANSPORTER"/>
    <property type="match status" value="1"/>
</dbReference>
<evidence type="ECO:0000313" key="5">
    <source>
        <dbReference type="Proteomes" id="UP000564496"/>
    </source>
</evidence>
<dbReference type="GO" id="GO:0042597">
    <property type="term" value="C:periplasmic space"/>
    <property type="evidence" value="ECO:0007669"/>
    <property type="project" value="UniProtKB-ARBA"/>
</dbReference>
<dbReference type="Pfam" id="PF00496">
    <property type="entry name" value="SBP_bac_5"/>
    <property type="match status" value="1"/>
</dbReference>
<sequence length="604" mass="65561">MRLKRTLIAASAIAALTLTAACGGGDGGGEDAGGGEFKAGGNAGSGKDATAEGPLEIPAEAKKGGTITVLANSAPHTLDPTRTYYTDSGAIMSGLVTRALTQYVYDEESGDSILVPDLATDLGQVSEDGLTWTFELKDGLKYEDGTDVTAEDVVYGIKRSFAIDTLTDGPTYQTTFFKDGGKYKGPFADTEAELKKLPDFDASAGWYGGEDYDGVEADGNKVVIHLEQPFPELDYYASFPVFSPIPKAKDKDPLAYESHPMATGPYKFESYKPGNALTLVKNEHWDPDTDPGRFQAADSFDFKFAQDTAKLENQILGDKGAAQTMMTYDDVTPPTYKSIKENNPDNLVEGTSPCTYMYRPDQTKIKDKKIREAISWAYPYQAAWKASGEIVGVTIQPGTSLLPPGTAGRVEYQYPEGQDGQTTDPEKAKALLKEAGAEGFEIKWYYQRDDELDVAKKNQMVKGFEAAGFKATPVASTDETFRDDQSNLDAPINLRYGGWCSDWPSGGSWFPAQWIGSNANKPGMPNPTNFKEADADAKQAEILKMDADEVPAAWGEFDKWMQETHMVEINAGYDANAFIKGSQIGGVVNDPVKGMPSFSIMYLK</sequence>
<keyword evidence="2" id="KW-0732">Signal</keyword>
<feature type="signal peptide" evidence="2">
    <location>
        <begin position="1"/>
        <end position="20"/>
    </location>
</feature>
<dbReference type="AlphaFoldDB" id="A0A7Z0ISG3"/>
<reference evidence="4 5" key="1">
    <citation type="submission" date="2020-07" db="EMBL/GenBank/DDBJ databases">
        <title>Sequencing the genomes of 1000 actinobacteria strains.</title>
        <authorList>
            <person name="Klenk H.-P."/>
        </authorList>
    </citation>
    <scope>NUCLEOTIDE SEQUENCE [LARGE SCALE GENOMIC DNA]</scope>
    <source>
        <strain evidence="4 5">DSM 26487</strain>
    </source>
</reference>